<organism evidence="3 4">
    <name type="scientific">Clostridium disporicum</name>
    <dbReference type="NCBI Taxonomy" id="84024"/>
    <lineage>
        <taxon>Bacteria</taxon>
        <taxon>Bacillati</taxon>
        <taxon>Bacillota</taxon>
        <taxon>Clostridia</taxon>
        <taxon>Eubacteriales</taxon>
        <taxon>Clostridiaceae</taxon>
        <taxon>Clostridium</taxon>
    </lineage>
</organism>
<keyword evidence="1" id="KW-0812">Transmembrane</keyword>
<proteinExistence type="predicted"/>
<evidence type="ECO:0000256" key="1">
    <source>
        <dbReference type="SAM" id="Phobius"/>
    </source>
</evidence>
<evidence type="ECO:0000313" key="4">
    <source>
        <dbReference type="Proteomes" id="UP000095558"/>
    </source>
</evidence>
<evidence type="ECO:0000259" key="2">
    <source>
        <dbReference type="Pfam" id="PF04892"/>
    </source>
</evidence>
<dbReference type="Pfam" id="PF04892">
    <property type="entry name" value="VanZ"/>
    <property type="match status" value="1"/>
</dbReference>
<name>A0A174H4X7_9CLOT</name>
<dbReference type="PANTHER" id="PTHR36834">
    <property type="entry name" value="MEMBRANE PROTEIN-RELATED"/>
    <property type="match status" value="1"/>
</dbReference>
<evidence type="ECO:0000313" key="3">
    <source>
        <dbReference type="EMBL" id="CUO69933.1"/>
    </source>
</evidence>
<feature type="transmembrane region" description="Helical" evidence="1">
    <location>
        <begin position="114"/>
        <end position="138"/>
    </location>
</feature>
<feature type="transmembrane region" description="Helical" evidence="1">
    <location>
        <begin position="79"/>
        <end position="102"/>
    </location>
</feature>
<accession>A0A174H4X7</accession>
<feature type="domain" description="VanZ-like" evidence="2">
    <location>
        <begin position="60"/>
        <end position="161"/>
    </location>
</feature>
<gene>
    <name evidence="3" type="ORF">ERS852470_03101</name>
</gene>
<dbReference type="RefSeq" id="WP_055277738.1">
    <property type="nucleotide sequence ID" value="NZ_CYZV01000041.1"/>
</dbReference>
<sequence>MMESYLLAILVSMVLITIINIILNKKSSGKIKWQHYLFGDFLILYLVISLKDIVGFPTLSDLERKVMLGGPIFDPVLNFIPLSSGIEISTILNIIFFMPFGFLLPTLWNKFRKFIPTVFAGFIFSLIIEVGQLFTIRATDVDDLIMNTLGTILGFILFKILSIIFKKLSNKTMVEEYNKKDSIIKYGPYLYIGIAVISVFFS</sequence>
<reference evidence="3 4" key="1">
    <citation type="submission" date="2015-09" db="EMBL/GenBank/DDBJ databases">
        <authorList>
            <consortium name="Pathogen Informatics"/>
        </authorList>
    </citation>
    <scope>NUCLEOTIDE SEQUENCE [LARGE SCALE GENOMIC DNA]</scope>
    <source>
        <strain evidence="3 4">2789STDY5834855</strain>
    </source>
</reference>
<feature type="transmembrane region" description="Helical" evidence="1">
    <location>
        <begin position="35"/>
        <end position="59"/>
    </location>
</feature>
<protein>
    <submittedName>
        <fullName evidence="3">VanZ-like protein</fullName>
    </submittedName>
</protein>
<keyword evidence="1" id="KW-1133">Transmembrane helix</keyword>
<dbReference type="OrthoDB" id="9805025at2"/>
<feature type="transmembrane region" description="Helical" evidence="1">
    <location>
        <begin position="186"/>
        <end position="201"/>
    </location>
</feature>
<dbReference type="InterPro" id="IPR053150">
    <property type="entry name" value="Teicoplanin_resist-assoc"/>
</dbReference>
<dbReference type="InterPro" id="IPR006976">
    <property type="entry name" value="VanZ-like"/>
</dbReference>
<dbReference type="PANTHER" id="PTHR36834:SF2">
    <property type="entry name" value="MEMBRANE PROTEIN"/>
    <property type="match status" value="1"/>
</dbReference>
<dbReference type="AlphaFoldDB" id="A0A174H4X7"/>
<keyword evidence="1" id="KW-0472">Membrane</keyword>
<dbReference type="EMBL" id="CYZV01000041">
    <property type="protein sequence ID" value="CUO69933.1"/>
    <property type="molecule type" value="Genomic_DNA"/>
</dbReference>
<feature type="transmembrane region" description="Helical" evidence="1">
    <location>
        <begin position="6"/>
        <end position="23"/>
    </location>
</feature>
<dbReference type="Proteomes" id="UP000095558">
    <property type="component" value="Unassembled WGS sequence"/>
</dbReference>
<feature type="transmembrane region" description="Helical" evidence="1">
    <location>
        <begin position="144"/>
        <end position="165"/>
    </location>
</feature>